<reference evidence="3" key="1">
    <citation type="journal article" date="2020" name="mSystems">
        <title>Genome- and Community-Level Interaction Insights into Carbon Utilization and Element Cycling Functions of Hydrothermarchaeota in Hydrothermal Sediment.</title>
        <authorList>
            <person name="Zhou Z."/>
            <person name="Liu Y."/>
            <person name="Xu W."/>
            <person name="Pan J."/>
            <person name="Luo Z.H."/>
            <person name="Li M."/>
        </authorList>
    </citation>
    <scope>NUCLEOTIDE SEQUENCE [LARGE SCALE GENOMIC DNA]</scope>
    <source>
        <strain evidence="3">SpSt-123</strain>
    </source>
</reference>
<dbReference type="PRINTS" id="PR00081">
    <property type="entry name" value="GDHRDH"/>
</dbReference>
<dbReference type="NCBIfam" id="NF009466">
    <property type="entry name" value="PRK12826.1-2"/>
    <property type="match status" value="1"/>
</dbReference>
<dbReference type="PROSITE" id="PS00061">
    <property type="entry name" value="ADH_SHORT"/>
    <property type="match status" value="1"/>
</dbReference>
<gene>
    <name evidence="3" type="ORF">ENO04_01360</name>
</gene>
<dbReference type="PANTHER" id="PTHR42879">
    <property type="entry name" value="3-OXOACYL-(ACYL-CARRIER-PROTEIN) REDUCTASE"/>
    <property type="match status" value="1"/>
</dbReference>
<protein>
    <submittedName>
        <fullName evidence="3">3-oxoacyl-ACP reductase FabG</fullName>
    </submittedName>
</protein>
<proteinExistence type="inferred from homology"/>
<dbReference type="InterPro" id="IPR050259">
    <property type="entry name" value="SDR"/>
</dbReference>
<feature type="domain" description="Ketoreductase" evidence="2">
    <location>
        <begin position="6"/>
        <end position="184"/>
    </location>
</feature>
<dbReference type="SUPFAM" id="SSF51735">
    <property type="entry name" value="NAD(P)-binding Rossmann-fold domains"/>
    <property type="match status" value="1"/>
</dbReference>
<dbReference type="InterPro" id="IPR036291">
    <property type="entry name" value="NAD(P)-bd_dom_sf"/>
</dbReference>
<evidence type="ECO:0000313" key="3">
    <source>
        <dbReference type="EMBL" id="HDS10260.1"/>
    </source>
</evidence>
<dbReference type="AlphaFoldDB" id="A0A7C1E256"/>
<organism evidence="3">
    <name type="scientific">Fervidicoccus fontis</name>
    <dbReference type="NCBI Taxonomy" id="683846"/>
    <lineage>
        <taxon>Archaea</taxon>
        <taxon>Thermoproteota</taxon>
        <taxon>Thermoprotei</taxon>
        <taxon>Fervidicoccales</taxon>
        <taxon>Fervidicoccaceae</taxon>
        <taxon>Fervidicoccus</taxon>
    </lineage>
</organism>
<dbReference type="PRINTS" id="PR00080">
    <property type="entry name" value="SDRFAMILY"/>
</dbReference>
<dbReference type="Gene3D" id="3.40.50.720">
    <property type="entry name" value="NAD(P)-binding Rossmann-like Domain"/>
    <property type="match status" value="1"/>
</dbReference>
<comment type="similarity">
    <text evidence="1">Belongs to the short-chain dehydrogenases/reductases (SDR) family.</text>
</comment>
<dbReference type="Pfam" id="PF13561">
    <property type="entry name" value="adh_short_C2"/>
    <property type="match status" value="1"/>
</dbReference>
<evidence type="ECO:0000256" key="1">
    <source>
        <dbReference type="ARBA" id="ARBA00006484"/>
    </source>
</evidence>
<dbReference type="InterPro" id="IPR057326">
    <property type="entry name" value="KR_dom"/>
</dbReference>
<evidence type="ECO:0000259" key="2">
    <source>
        <dbReference type="SMART" id="SM00822"/>
    </source>
</evidence>
<sequence length="247" mass="26279">MRFSGKVALVTGSAMGIGREIAYKLASEGANIVLFDLSDKVFETAEEIRKLGVKVLAFKGDVTNKQDVEKAVSETLKNFGKIDILVNNAGIYPFKPFLEMTEEEWDKVMNVNVKGTFYFTKAIAPIMVKNNYGRIINISSIAAIVGFPALTHYCASKAAIVGFTRALALELARFNITVNAVAPGPIETPGTKAIIAPQALEATVKAIPVGRMGLPSDIAAVVAFLASDEASFITGALIVADGGYTAQ</sequence>
<dbReference type="SMART" id="SM00822">
    <property type="entry name" value="PKS_KR"/>
    <property type="match status" value="1"/>
</dbReference>
<dbReference type="InterPro" id="IPR002347">
    <property type="entry name" value="SDR_fam"/>
</dbReference>
<dbReference type="EMBL" id="DSDY01000047">
    <property type="protein sequence ID" value="HDS10260.1"/>
    <property type="molecule type" value="Genomic_DNA"/>
</dbReference>
<comment type="caution">
    <text evidence="3">The sequence shown here is derived from an EMBL/GenBank/DDBJ whole genome shotgun (WGS) entry which is preliminary data.</text>
</comment>
<dbReference type="PANTHER" id="PTHR42879:SF2">
    <property type="entry name" value="3-OXOACYL-[ACYL-CARRIER-PROTEIN] REDUCTASE FABG"/>
    <property type="match status" value="1"/>
</dbReference>
<dbReference type="GO" id="GO:0032787">
    <property type="term" value="P:monocarboxylic acid metabolic process"/>
    <property type="evidence" value="ECO:0007669"/>
    <property type="project" value="UniProtKB-ARBA"/>
</dbReference>
<dbReference type="FunFam" id="3.40.50.720:FF:000084">
    <property type="entry name" value="Short-chain dehydrogenase reductase"/>
    <property type="match status" value="1"/>
</dbReference>
<dbReference type="InterPro" id="IPR020904">
    <property type="entry name" value="Sc_DH/Rdtase_CS"/>
</dbReference>
<name>A0A7C1E256_9CREN</name>
<dbReference type="NCBIfam" id="NF005559">
    <property type="entry name" value="PRK07231.1"/>
    <property type="match status" value="1"/>
</dbReference>
<accession>A0A7C1E256</accession>